<proteinExistence type="inferred from homology"/>
<evidence type="ECO:0000313" key="3">
    <source>
        <dbReference type="EMBL" id="GGL12789.1"/>
    </source>
</evidence>
<accession>A0A8J3FRL4</accession>
<gene>
    <name evidence="3" type="ORF">GCM10012284_54350</name>
</gene>
<dbReference type="Proteomes" id="UP000656042">
    <property type="component" value="Unassembled WGS sequence"/>
</dbReference>
<comment type="similarity">
    <text evidence="1">Belongs to the DprA/Smf family.</text>
</comment>
<reference evidence="3" key="2">
    <citation type="submission" date="2020-09" db="EMBL/GenBank/DDBJ databases">
        <authorList>
            <person name="Sun Q."/>
            <person name="Zhou Y."/>
        </authorList>
    </citation>
    <scope>NUCLEOTIDE SEQUENCE</scope>
    <source>
        <strain evidence="3">CGMCC 4.7299</strain>
    </source>
</reference>
<reference evidence="3" key="1">
    <citation type="journal article" date="2014" name="Int. J. Syst. Evol. Microbiol.">
        <title>Complete genome sequence of Corynebacterium casei LMG S-19264T (=DSM 44701T), isolated from a smear-ripened cheese.</title>
        <authorList>
            <consortium name="US DOE Joint Genome Institute (JGI-PGF)"/>
            <person name="Walter F."/>
            <person name="Albersmeier A."/>
            <person name="Kalinowski J."/>
            <person name="Ruckert C."/>
        </authorList>
    </citation>
    <scope>NUCLEOTIDE SEQUENCE</scope>
    <source>
        <strain evidence="3">CGMCC 4.7299</strain>
    </source>
</reference>
<comment type="caution">
    <text evidence="3">The sequence shown here is derived from an EMBL/GenBank/DDBJ whole genome shotgun (WGS) entry which is preliminary data.</text>
</comment>
<dbReference type="RefSeq" id="WP_189082166.1">
    <property type="nucleotide sequence ID" value="NZ_BMMX01000039.1"/>
</dbReference>
<keyword evidence="4" id="KW-1185">Reference proteome</keyword>
<dbReference type="Gene3D" id="3.40.50.450">
    <property type="match status" value="1"/>
</dbReference>
<evidence type="ECO:0000259" key="2">
    <source>
        <dbReference type="Pfam" id="PF02481"/>
    </source>
</evidence>
<organism evidence="3 4">
    <name type="scientific">Mangrovihabitans endophyticus</name>
    <dbReference type="NCBI Taxonomy" id="1751298"/>
    <lineage>
        <taxon>Bacteria</taxon>
        <taxon>Bacillati</taxon>
        <taxon>Actinomycetota</taxon>
        <taxon>Actinomycetes</taxon>
        <taxon>Micromonosporales</taxon>
        <taxon>Micromonosporaceae</taxon>
        <taxon>Mangrovihabitans</taxon>
    </lineage>
</organism>
<protein>
    <recommendedName>
        <fullName evidence="2">Smf/DprA SLOG domain-containing protein</fullName>
    </recommendedName>
</protein>
<feature type="domain" description="Smf/DprA SLOG" evidence="2">
    <location>
        <begin position="80"/>
        <end position="300"/>
    </location>
</feature>
<dbReference type="SUPFAM" id="SSF102405">
    <property type="entry name" value="MCP/YpsA-like"/>
    <property type="match status" value="1"/>
</dbReference>
<evidence type="ECO:0000313" key="4">
    <source>
        <dbReference type="Proteomes" id="UP000656042"/>
    </source>
</evidence>
<dbReference type="AlphaFoldDB" id="A0A8J3FRL4"/>
<dbReference type="EMBL" id="BMMX01000039">
    <property type="protein sequence ID" value="GGL12789.1"/>
    <property type="molecule type" value="Genomic_DNA"/>
</dbReference>
<sequence length="305" mass="31442">MSTDLETVRTARAALALLPRNRDLHELLVTLGPVDALAWLLAPHPSEDDREQMLCGVTVAELREHAASIGERTGSVGARLLIPEDPDWPARLDDLTRVAYAAAPSCALCLWARGHTDPGPAGTGVIAVTGSRAATGYGAVAATGLGHDLTARGWRVATGSGFGIDSAALRGALAVGGPATAVVPAGLDRLHPAGNTQLLEQVADHGMLITAEPPGSLATSRRSAAAYRQLAGVTDGVVVVEAARGSATLTVLTEAIARGRTAMVVPGPVTAATSAGTLQFLRDHRQARLVRDAADVIADMPDLHR</sequence>
<dbReference type="PANTHER" id="PTHR43022">
    <property type="entry name" value="PROTEIN SMF"/>
    <property type="match status" value="1"/>
</dbReference>
<dbReference type="InterPro" id="IPR003488">
    <property type="entry name" value="DprA"/>
</dbReference>
<dbReference type="PANTHER" id="PTHR43022:SF1">
    <property type="entry name" value="PROTEIN SMF"/>
    <property type="match status" value="1"/>
</dbReference>
<dbReference type="GO" id="GO:0009294">
    <property type="term" value="P:DNA-mediated transformation"/>
    <property type="evidence" value="ECO:0007669"/>
    <property type="project" value="InterPro"/>
</dbReference>
<name>A0A8J3FRL4_9ACTN</name>
<evidence type="ECO:0000256" key="1">
    <source>
        <dbReference type="ARBA" id="ARBA00006525"/>
    </source>
</evidence>
<dbReference type="InterPro" id="IPR057666">
    <property type="entry name" value="DrpA_SLOG"/>
</dbReference>
<dbReference type="Pfam" id="PF02481">
    <property type="entry name" value="DNA_processg_A"/>
    <property type="match status" value="1"/>
</dbReference>